<accession>A0A7S8E9B5</accession>
<dbReference type="AlphaFoldDB" id="A0A7S8E9B5"/>
<evidence type="ECO:0000313" key="2">
    <source>
        <dbReference type="Proteomes" id="UP000594468"/>
    </source>
</evidence>
<dbReference type="EMBL" id="CP062983">
    <property type="protein sequence ID" value="QPC82788.1"/>
    <property type="molecule type" value="Genomic_DNA"/>
</dbReference>
<name>A0A7S8E9B5_9CHLR</name>
<evidence type="ECO:0000313" key="1">
    <source>
        <dbReference type="EMBL" id="QPC82788.1"/>
    </source>
</evidence>
<dbReference type="RefSeq" id="WP_195170857.1">
    <property type="nucleotide sequence ID" value="NZ_CP062983.1"/>
</dbReference>
<dbReference type="KEGG" id="pmet:G4Y79_24405"/>
<gene>
    <name evidence="1" type="ORF">G4Y79_24405</name>
</gene>
<protein>
    <submittedName>
        <fullName evidence="1">Uncharacterized protein</fullName>
    </submittedName>
</protein>
<proteinExistence type="predicted"/>
<keyword evidence="2" id="KW-1185">Reference proteome</keyword>
<organism evidence="1 2">
    <name type="scientific">Phototrophicus methaneseepsis</name>
    <dbReference type="NCBI Taxonomy" id="2710758"/>
    <lineage>
        <taxon>Bacteria</taxon>
        <taxon>Bacillati</taxon>
        <taxon>Chloroflexota</taxon>
        <taxon>Candidatus Thermofontia</taxon>
        <taxon>Phototrophicales</taxon>
        <taxon>Phototrophicaceae</taxon>
        <taxon>Phototrophicus</taxon>
    </lineage>
</organism>
<reference evidence="1 2" key="1">
    <citation type="submission" date="2020-02" db="EMBL/GenBank/DDBJ databases">
        <authorList>
            <person name="Zheng R.K."/>
            <person name="Sun C.M."/>
        </authorList>
    </citation>
    <scope>NUCLEOTIDE SEQUENCE [LARGE SCALE GENOMIC DNA]</scope>
    <source>
        <strain evidence="2">rifampicinis</strain>
    </source>
</reference>
<sequence length="257" mass="28092">MNTIVRTFVTFLSLFLIVSLVFAAIGFDDRGNPNDPRINERANACFEGGTMEGRCQTEIDWIAGWYLIRYNEGLIAREDFPSQYRWILPPLPKVVSSDGSNDPGVPTDPTVTFTPISSYTPTYTPTGTIFPTAIPTLTSTATPTSTPTPTIPPTPTNTSIMPAPEGCYKYTNPHGPTSFYWPGGTGPQTITAYYDAESSCASTAPDISFLVMVYVARDIEEATTICNMVDPTAETMFEMPSDPAPPEGSFYYCGGYW</sequence>
<dbReference type="Proteomes" id="UP000594468">
    <property type="component" value="Chromosome"/>
</dbReference>